<dbReference type="Pfam" id="PF24969">
    <property type="entry name" value="LRR_15"/>
    <property type="match status" value="1"/>
</dbReference>
<accession>A0A6A6R7W2</accession>
<keyword evidence="4" id="KW-1185">Reference proteome</keyword>
<feature type="compositionally biased region" description="Acidic residues" evidence="1">
    <location>
        <begin position="591"/>
        <end position="602"/>
    </location>
</feature>
<dbReference type="InterPro" id="IPR056867">
    <property type="entry name" value="LRR_15"/>
</dbReference>
<dbReference type="AlphaFoldDB" id="A0A6A6R7W2"/>
<evidence type="ECO:0000313" key="4">
    <source>
        <dbReference type="Proteomes" id="UP000799750"/>
    </source>
</evidence>
<feature type="compositionally biased region" description="Acidic residues" evidence="1">
    <location>
        <begin position="554"/>
        <end position="566"/>
    </location>
</feature>
<reference evidence="3" key="1">
    <citation type="journal article" date="2020" name="Stud. Mycol.">
        <title>101 Dothideomycetes genomes: a test case for predicting lifestyles and emergence of pathogens.</title>
        <authorList>
            <person name="Haridas S."/>
            <person name="Albert R."/>
            <person name="Binder M."/>
            <person name="Bloem J."/>
            <person name="Labutti K."/>
            <person name="Salamov A."/>
            <person name="Andreopoulos B."/>
            <person name="Baker S."/>
            <person name="Barry K."/>
            <person name="Bills G."/>
            <person name="Bluhm B."/>
            <person name="Cannon C."/>
            <person name="Castanera R."/>
            <person name="Culley D."/>
            <person name="Daum C."/>
            <person name="Ezra D."/>
            <person name="Gonzalez J."/>
            <person name="Henrissat B."/>
            <person name="Kuo A."/>
            <person name="Liang C."/>
            <person name="Lipzen A."/>
            <person name="Lutzoni F."/>
            <person name="Magnuson J."/>
            <person name="Mondo S."/>
            <person name="Nolan M."/>
            <person name="Ohm R."/>
            <person name="Pangilinan J."/>
            <person name="Park H.-J."/>
            <person name="Ramirez L."/>
            <person name="Alfaro M."/>
            <person name="Sun H."/>
            <person name="Tritt A."/>
            <person name="Yoshinaga Y."/>
            <person name="Zwiers L.-H."/>
            <person name="Turgeon B."/>
            <person name="Goodwin S."/>
            <person name="Spatafora J."/>
            <person name="Crous P."/>
            <person name="Grigoriev I."/>
        </authorList>
    </citation>
    <scope>NUCLEOTIDE SEQUENCE</scope>
    <source>
        <strain evidence="3">CBS 269.34</strain>
    </source>
</reference>
<evidence type="ECO:0000259" key="2">
    <source>
        <dbReference type="Pfam" id="PF24969"/>
    </source>
</evidence>
<protein>
    <recommendedName>
        <fullName evidence="2">Leucine-rich repeat domain-containing protein</fullName>
    </recommendedName>
</protein>
<feature type="domain" description="Leucine-rich repeat" evidence="2">
    <location>
        <begin position="126"/>
        <end position="410"/>
    </location>
</feature>
<dbReference type="OrthoDB" id="3934872at2759"/>
<gene>
    <name evidence="3" type="ORF">BU16DRAFT_578488</name>
</gene>
<proteinExistence type="predicted"/>
<sequence>MSDPSHLPKELFHKVISYAIEGRSDVKSLCKLSLIDHGWHDALEPRIYSRWLHDGTRSSISSLWKFFRTIICSERIANQVRTLHIRNWTFGLVHGPSRFCFPEHGFDVELVRDAIRRAGIEHLEQDVMEALRKSDPRPLMALLLACLPKLTTLYAHVPETDIFLAAVLEKALQSQLDESRNGNPLLQQLCEIYLSSAWNYRKNWDARESYQLTLRHLWPVFQLPSLKKVSLFDLDPLGASLRYGNIPQTSGITDLTLVLHEESKLAAVDAAALLASLKDLTSLSLYLVDHNNWRQRPRNLSNFALWESLRPHRHSIEHFDLYRHCVGYSPPVLHPPLNGQIATLREFTRLKSLCIQAEALVDGYYFDRTAVPPLRYQLPPNIEFLTICGDEGLSRNKFLGEQLQQVVRSTAFPRLNRIILETTSEHIAQYDNPADPPHEAVERVCRDRGVQFRAVRGELLTRGGMGLRYRKYIEKSRREMIQQTARLRFALREHLARLGEARAADAGLGPEQTELLSDDLDSYELPWEELTPQALYPEYRLEVESNSGPGSEGEGLEESNAEEVGLDELVVLDERNVEGEDAQELSSGEVEPQEGDFEDAGMDAESSGLAKQESDAGSETDSSDDLDSDAVW</sequence>
<name>A0A6A6R7W2_9PEZI</name>
<feature type="region of interest" description="Disordered" evidence="1">
    <location>
        <begin position="543"/>
        <end position="632"/>
    </location>
</feature>
<organism evidence="3 4">
    <name type="scientific">Lophium mytilinum</name>
    <dbReference type="NCBI Taxonomy" id="390894"/>
    <lineage>
        <taxon>Eukaryota</taxon>
        <taxon>Fungi</taxon>
        <taxon>Dikarya</taxon>
        <taxon>Ascomycota</taxon>
        <taxon>Pezizomycotina</taxon>
        <taxon>Dothideomycetes</taxon>
        <taxon>Pleosporomycetidae</taxon>
        <taxon>Mytilinidiales</taxon>
        <taxon>Mytilinidiaceae</taxon>
        <taxon>Lophium</taxon>
    </lineage>
</organism>
<dbReference type="EMBL" id="MU004183">
    <property type="protein sequence ID" value="KAF2500556.1"/>
    <property type="molecule type" value="Genomic_DNA"/>
</dbReference>
<evidence type="ECO:0000256" key="1">
    <source>
        <dbReference type="SAM" id="MobiDB-lite"/>
    </source>
</evidence>
<dbReference type="Proteomes" id="UP000799750">
    <property type="component" value="Unassembled WGS sequence"/>
</dbReference>
<feature type="compositionally biased region" description="Acidic residues" evidence="1">
    <location>
        <begin position="616"/>
        <end position="632"/>
    </location>
</feature>
<evidence type="ECO:0000313" key="3">
    <source>
        <dbReference type="EMBL" id="KAF2500556.1"/>
    </source>
</evidence>